<keyword evidence="1" id="KW-1133">Transmembrane helix</keyword>
<protein>
    <submittedName>
        <fullName evidence="2">Phospholipid phosphatase</fullName>
    </submittedName>
</protein>
<dbReference type="AlphaFoldDB" id="A0A9X3L6V5"/>
<reference evidence="2" key="1">
    <citation type="submission" date="2022-05" db="EMBL/GenBank/DDBJ databases">
        <authorList>
            <person name="Colautti A."/>
            <person name="Iacumin L."/>
        </authorList>
    </citation>
    <scope>NUCLEOTIDE SEQUENCE</scope>
    <source>
        <strain evidence="2">DSM 30747</strain>
    </source>
</reference>
<feature type="transmembrane region" description="Helical" evidence="1">
    <location>
        <begin position="6"/>
        <end position="24"/>
    </location>
</feature>
<dbReference type="EMBL" id="JAMKBI010000002">
    <property type="protein sequence ID" value="MCZ8532421.1"/>
    <property type="molecule type" value="Genomic_DNA"/>
</dbReference>
<evidence type="ECO:0000313" key="2">
    <source>
        <dbReference type="EMBL" id="MCZ8532421.1"/>
    </source>
</evidence>
<keyword evidence="1" id="KW-0472">Membrane</keyword>
<keyword evidence="1" id="KW-0812">Transmembrane</keyword>
<proteinExistence type="predicted"/>
<name>A0A9X3L6V5_9BACI</name>
<keyword evidence="3" id="KW-1185">Reference proteome</keyword>
<sequence>MDTLLYFLYVVLYTALLIWGLYGIKKQDFAKWTSVIYIVILPLIYDNAILATGKWIGEGELLESLNFSRFCLHALITPLLVMYSLGTLQESGIKWAKKKWLFILGIIYTIGLMILEFSIEVVGLDIEVVKEYGVISYSNVKETTGPPVMVLLVTTILIVASAILWKKTKWPVFFIGAIVMTIGSAIPINVESGAVTNAFELFLIFTLIWTKRRFMTNELYVK</sequence>
<dbReference type="RefSeq" id="WP_269920992.1">
    <property type="nucleotide sequence ID" value="NZ_JAMKBI010000002.1"/>
</dbReference>
<feature type="transmembrane region" description="Helical" evidence="1">
    <location>
        <begin position="172"/>
        <end position="188"/>
    </location>
</feature>
<dbReference type="Proteomes" id="UP001152172">
    <property type="component" value="Unassembled WGS sequence"/>
</dbReference>
<feature type="transmembrane region" description="Helical" evidence="1">
    <location>
        <begin position="100"/>
        <end position="124"/>
    </location>
</feature>
<accession>A0A9X3L6V5</accession>
<feature type="transmembrane region" description="Helical" evidence="1">
    <location>
        <begin position="144"/>
        <end position="165"/>
    </location>
</feature>
<comment type="caution">
    <text evidence="2">The sequence shown here is derived from an EMBL/GenBank/DDBJ whole genome shotgun (WGS) entry which is preliminary data.</text>
</comment>
<organism evidence="2 3">
    <name type="scientific">Psychrobacillus psychrodurans</name>
    <dbReference type="NCBI Taxonomy" id="126157"/>
    <lineage>
        <taxon>Bacteria</taxon>
        <taxon>Bacillati</taxon>
        <taxon>Bacillota</taxon>
        <taxon>Bacilli</taxon>
        <taxon>Bacillales</taxon>
        <taxon>Bacillaceae</taxon>
        <taxon>Psychrobacillus</taxon>
    </lineage>
</organism>
<gene>
    <name evidence="2" type="ORF">M9R61_03530</name>
</gene>
<feature type="transmembrane region" description="Helical" evidence="1">
    <location>
        <begin position="67"/>
        <end position="88"/>
    </location>
</feature>
<evidence type="ECO:0000313" key="3">
    <source>
        <dbReference type="Proteomes" id="UP001152172"/>
    </source>
</evidence>
<feature type="transmembrane region" description="Helical" evidence="1">
    <location>
        <begin position="194"/>
        <end position="210"/>
    </location>
</feature>
<feature type="transmembrane region" description="Helical" evidence="1">
    <location>
        <begin position="36"/>
        <end position="55"/>
    </location>
</feature>
<evidence type="ECO:0000256" key="1">
    <source>
        <dbReference type="SAM" id="Phobius"/>
    </source>
</evidence>